<evidence type="ECO:0000313" key="6">
    <source>
        <dbReference type="EMBL" id="KAJ5338862.1"/>
    </source>
</evidence>
<dbReference type="PROSITE" id="PS51387">
    <property type="entry name" value="FAD_PCMH"/>
    <property type="match status" value="1"/>
</dbReference>
<dbReference type="PANTHER" id="PTHR42973">
    <property type="entry name" value="BINDING OXIDOREDUCTASE, PUTATIVE (AFU_ORTHOLOGUE AFUA_1G17690)-RELATED"/>
    <property type="match status" value="1"/>
</dbReference>
<dbReference type="Pfam" id="PF01565">
    <property type="entry name" value="FAD_binding_4"/>
    <property type="match status" value="1"/>
</dbReference>
<dbReference type="InterPro" id="IPR050416">
    <property type="entry name" value="FAD-linked_Oxidoreductase"/>
</dbReference>
<evidence type="ECO:0000256" key="4">
    <source>
        <dbReference type="ARBA" id="ARBA00023002"/>
    </source>
</evidence>
<feature type="domain" description="FAD-binding PCMH-type" evidence="5">
    <location>
        <begin position="42"/>
        <end position="210"/>
    </location>
</feature>
<name>A0A9W9QJ26_PENBR</name>
<dbReference type="GO" id="GO:0071949">
    <property type="term" value="F:FAD binding"/>
    <property type="evidence" value="ECO:0007669"/>
    <property type="project" value="InterPro"/>
</dbReference>
<accession>A0A9W9QJ26</accession>
<dbReference type="Proteomes" id="UP001147695">
    <property type="component" value="Unassembled WGS sequence"/>
</dbReference>
<keyword evidence="3" id="KW-0274">FAD</keyword>
<comment type="caution">
    <text evidence="6">The sequence shown here is derived from an EMBL/GenBank/DDBJ whole genome shotgun (WGS) entry which is preliminary data.</text>
</comment>
<dbReference type="InterPro" id="IPR006094">
    <property type="entry name" value="Oxid_FAD_bind_N"/>
</dbReference>
<comment type="similarity">
    <text evidence="1">Belongs to the oxygen-dependent FAD-linked oxidoreductase family.</text>
</comment>
<evidence type="ECO:0000256" key="1">
    <source>
        <dbReference type="ARBA" id="ARBA00005466"/>
    </source>
</evidence>
<dbReference type="Gene3D" id="3.30.465.10">
    <property type="match status" value="1"/>
</dbReference>
<dbReference type="SUPFAM" id="SSF56176">
    <property type="entry name" value="FAD-binding/transporter-associated domain-like"/>
    <property type="match status" value="1"/>
</dbReference>
<dbReference type="GO" id="GO:0016491">
    <property type="term" value="F:oxidoreductase activity"/>
    <property type="evidence" value="ECO:0007669"/>
    <property type="project" value="UniProtKB-KW"/>
</dbReference>
<evidence type="ECO:0000259" key="5">
    <source>
        <dbReference type="PROSITE" id="PS51387"/>
    </source>
</evidence>
<organism evidence="6 7">
    <name type="scientific">Penicillium brevicompactum</name>
    <dbReference type="NCBI Taxonomy" id="5074"/>
    <lineage>
        <taxon>Eukaryota</taxon>
        <taxon>Fungi</taxon>
        <taxon>Dikarya</taxon>
        <taxon>Ascomycota</taxon>
        <taxon>Pezizomycotina</taxon>
        <taxon>Eurotiomycetes</taxon>
        <taxon>Eurotiomycetidae</taxon>
        <taxon>Eurotiales</taxon>
        <taxon>Aspergillaceae</taxon>
        <taxon>Penicillium</taxon>
    </lineage>
</organism>
<gene>
    <name evidence="6" type="ORF">N7452_005590</name>
</gene>
<dbReference type="InterPro" id="IPR016169">
    <property type="entry name" value="FAD-bd_PCMH_sub2"/>
</dbReference>
<dbReference type="InterPro" id="IPR036318">
    <property type="entry name" value="FAD-bd_PCMH-like_sf"/>
</dbReference>
<dbReference type="InterPro" id="IPR016166">
    <property type="entry name" value="FAD-bd_PCMH"/>
</dbReference>
<dbReference type="EMBL" id="JAPZBQ010000003">
    <property type="protein sequence ID" value="KAJ5338862.1"/>
    <property type="molecule type" value="Genomic_DNA"/>
</dbReference>
<reference evidence="6" key="1">
    <citation type="submission" date="2022-12" db="EMBL/GenBank/DDBJ databases">
        <authorList>
            <person name="Petersen C."/>
        </authorList>
    </citation>
    <scope>NUCLEOTIDE SEQUENCE</scope>
    <source>
        <strain evidence="6">IBT 35673</strain>
    </source>
</reference>
<dbReference type="AlphaFoldDB" id="A0A9W9QJ26"/>
<evidence type="ECO:0000313" key="7">
    <source>
        <dbReference type="Proteomes" id="UP001147695"/>
    </source>
</evidence>
<proteinExistence type="inferred from homology"/>
<protein>
    <recommendedName>
        <fullName evidence="5">FAD-binding PCMH-type domain-containing protein</fullName>
    </recommendedName>
</protein>
<evidence type="ECO:0000256" key="2">
    <source>
        <dbReference type="ARBA" id="ARBA00022630"/>
    </source>
</evidence>
<sequence length="467" mass="51016">MTELKGSTDILTALHSLLRADEIINPDSPNYLPSIQTWAAQKYASPSLVIRPTSIDTLSKLLVYLYTTNHDFAIYGHGFSSASAKDVLMNTSAFDDFQFDAHSESVTIGAGQTWSNVYQKLGEVAPEYGIIGARTPCVGVAGTILSGGFRWLSSEYGCISDPGNLLDAKVVKYDGTVVWASEEPELLWALRGGGVGFGVLVQVKLQVILYPRKIWAGQIPIPRERLEQVAEGIANFLSKPVDPKITMFLYVVKGRLLESIGSDLDVLVIHAFDAHGEKHGRANFQWALNIPGAVDKTMITTLAGVANLQDKADIVKGTMNQFWQPLLLRKISEEIVIKAIKWFEGLREIDESLGDCTYLIFELLSSRDLAGGVSTSAWPRPNGMKHILLFGTGCPSDAGPVKEKLARDLAIQAPSKVLGDNADVDVLPNGLEDYHDPTKIWGPHVAALRSLRKQYDPQGRFKGAVPS</sequence>
<keyword evidence="4" id="KW-0560">Oxidoreductase</keyword>
<dbReference type="PANTHER" id="PTHR42973:SF54">
    <property type="entry name" value="FAD-BINDING PCMH-TYPE DOMAIN-CONTAINING PROTEIN"/>
    <property type="match status" value="1"/>
</dbReference>
<keyword evidence="2" id="KW-0285">Flavoprotein</keyword>
<reference evidence="6" key="2">
    <citation type="journal article" date="2023" name="IMA Fungus">
        <title>Comparative genomic study of the Penicillium genus elucidates a diverse pangenome and 15 lateral gene transfer events.</title>
        <authorList>
            <person name="Petersen C."/>
            <person name="Sorensen T."/>
            <person name="Nielsen M.R."/>
            <person name="Sondergaard T.E."/>
            <person name="Sorensen J.L."/>
            <person name="Fitzpatrick D.A."/>
            <person name="Frisvad J.C."/>
            <person name="Nielsen K.L."/>
        </authorList>
    </citation>
    <scope>NUCLEOTIDE SEQUENCE</scope>
    <source>
        <strain evidence="6">IBT 35673</strain>
    </source>
</reference>
<evidence type="ECO:0000256" key="3">
    <source>
        <dbReference type="ARBA" id="ARBA00022827"/>
    </source>
</evidence>